<dbReference type="OrthoDB" id="6146277at2759"/>
<evidence type="ECO:0000313" key="5">
    <source>
        <dbReference type="Proteomes" id="UP000507470"/>
    </source>
</evidence>
<evidence type="ECO:0000256" key="2">
    <source>
        <dbReference type="SAM" id="Phobius"/>
    </source>
</evidence>
<organism evidence="4 5">
    <name type="scientific">Mytilus coruscus</name>
    <name type="common">Sea mussel</name>
    <dbReference type="NCBI Taxonomy" id="42192"/>
    <lineage>
        <taxon>Eukaryota</taxon>
        <taxon>Metazoa</taxon>
        <taxon>Spiralia</taxon>
        <taxon>Lophotrochozoa</taxon>
        <taxon>Mollusca</taxon>
        <taxon>Bivalvia</taxon>
        <taxon>Autobranchia</taxon>
        <taxon>Pteriomorphia</taxon>
        <taxon>Mytilida</taxon>
        <taxon>Mytiloidea</taxon>
        <taxon>Mytilidae</taxon>
        <taxon>Mytilinae</taxon>
        <taxon>Mytilus</taxon>
    </lineage>
</organism>
<keyword evidence="2" id="KW-0812">Transmembrane</keyword>
<proteinExistence type="predicted"/>
<evidence type="ECO:0000259" key="3">
    <source>
        <dbReference type="Pfam" id="PF12248"/>
    </source>
</evidence>
<name>A0A6J8F0X1_MYTCO</name>
<feature type="transmembrane region" description="Helical" evidence="2">
    <location>
        <begin position="373"/>
        <end position="395"/>
    </location>
</feature>
<keyword evidence="2" id="KW-1133">Transmembrane helix</keyword>
<reference evidence="4 5" key="1">
    <citation type="submission" date="2020-06" db="EMBL/GenBank/DDBJ databases">
        <authorList>
            <person name="Li R."/>
            <person name="Bekaert M."/>
        </authorList>
    </citation>
    <scope>NUCLEOTIDE SEQUENCE [LARGE SCALE GENOMIC DNA]</scope>
    <source>
        <strain evidence="5">wild</strain>
    </source>
</reference>
<feature type="domain" description="Farnesoic acid O-methyl transferase" evidence="3">
    <location>
        <begin position="130"/>
        <end position="210"/>
    </location>
</feature>
<evidence type="ECO:0000313" key="4">
    <source>
        <dbReference type="EMBL" id="CAC5425742.1"/>
    </source>
</evidence>
<feature type="region of interest" description="Disordered" evidence="1">
    <location>
        <begin position="1"/>
        <end position="22"/>
    </location>
</feature>
<evidence type="ECO:0000256" key="1">
    <source>
        <dbReference type="SAM" id="MobiDB-lite"/>
    </source>
</evidence>
<dbReference type="InterPro" id="IPR022041">
    <property type="entry name" value="Methyltransf_FA"/>
</dbReference>
<dbReference type="EMBL" id="CACVKT020010288">
    <property type="protein sequence ID" value="CAC5425742.1"/>
    <property type="molecule type" value="Genomic_DNA"/>
</dbReference>
<sequence length="405" mass="45836">MKNATYVSNISSNVNSKTTSTEDTNSIEHAYHTSSTLKYLCSCKFSKEENQNSLKVPKDELKLRIKKRLDKLEHAIRINPKTTSKYRATRKSAANDRFSAKLIALPKEFVITDPEEQSLREEGIFHSDINYLQFSAKAIRDAHLSFDINRYIVIIGGWGNSKTTLHRNILDTPIDEYHGPVLERNTYNSFWISWNRSHMYVGKGNISGHNILLLGISECLPDAVDIRLHSAFGETVHWLINDADKDDWLLNTDLYCDNTLTSTSGPIENATDVPNISPSTQKISNIFAETDSTEQALYTSTKSSSTTLISACECPCSKLGKQNTTEFPIEEQNMHIRKRLEELENAIRINPKTTSKYRATRLSAADDLFSAKVIGYIGAFIICLLIGIVVLFDAIHFWQLRYSHT</sequence>
<dbReference type="AlphaFoldDB" id="A0A6J8F0X1"/>
<protein>
    <recommendedName>
        <fullName evidence="3">Farnesoic acid O-methyl transferase domain-containing protein</fullName>
    </recommendedName>
</protein>
<gene>
    <name evidence="4" type="ORF">MCOR_57532</name>
</gene>
<keyword evidence="2" id="KW-0472">Membrane</keyword>
<dbReference type="Pfam" id="PF12248">
    <property type="entry name" value="Methyltransf_FA"/>
    <property type="match status" value="1"/>
</dbReference>
<dbReference type="Proteomes" id="UP000507470">
    <property type="component" value="Unassembled WGS sequence"/>
</dbReference>
<accession>A0A6J8F0X1</accession>
<keyword evidence="5" id="KW-1185">Reference proteome</keyword>